<reference evidence="1" key="2">
    <citation type="journal article" date="2022" name="New Phytol.">
        <title>Evolutionary transition to the ectomycorrhizal habit in the genomes of a hyperdiverse lineage of mushroom-forming fungi.</title>
        <authorList>
            <person name="Looney B."/>
            <person name="Miyauchi S."/>
            <person name="Morin E."/>
            <person name="Drula E."/>
            <person name="Courty P.E."/>
            <person name="Kohler A."/>
            <person name="Kuo A."/>
            <person name="LaButti K."/>
            <person name="Pangilinan J."/>
            <person name="Lipzen A."/>
            <person name="Riley R."/>
            <person name="Andreopoulos W."/>
            <person name="He G."/>
            <person name="Johnson J."/>
            <person name="Nolan M."/>
            <person name="Tritt A."/>
            <person name="Barry K.W."/>
            <person name="Grigoriev I.V."/>
            <person name="Nagy L.G."/>
            <person name="Hibbett D."/>
            <person name="Henrissat B."/>
            <person name="Matheny P.B."/>
            <person name="Labbe J."/>
            <person name="Martin F.M."/>
        </authorList>
    </citation>
    <scope>NUCLEOTIDE SEQUENCE</scope>
    <source>
        <strain evidence="1">FP105234-sp</strain>
    </source>
</reference>
<keyword evidence="2" id="KW-1185">Reference proteome</keyword>
<name>A0ACB8R5P4_9AGAM</name>
<proteinExistence type="predicted"/>
<evidence type="ECO:0000313" key="2">
    <source>
        <dbReference type="Proteomes" id="UP000814033"/>
    </source>
</evidence>
<organism evidence="1 2">
    <name type="scientific">Auriscalpium vulgare</name>
    <dbReference type="NCBI Taxonomy" id="40419"/>
    <lineage>
        <taxon>Eukaryota</taxon>
        <taxon>Fungi</taxon>
        <taxon>Dikarya</taxon>
        <taxon>Basidiomycota</taxon>
        <taxon>Agaricomycotina</taxon>
        <taxon>Agaricomycetes</taxon>
        <taxon>Russulales</taxon>
        <taxon>Auriscalpiaceae</taxon>
        <taxon>Auriscalpium</taxon>
    </lineage>
</organism>
<protein>
    <submittedName>
        <fullName evidence="1">Uncharacterized protein</fullName>
    </submittedName>
</protein>
<dbReference type="EMBL" id="MU276331">
    <property type="protein sequence ID" value="KAI0039260.1"/>
    <property type="molecule type" value="Genomic_DNA"/>
</dbReference>
<reference evidence="1" key="1">
    <citation type="submission" date="2021-02" db="EMBL/GenBank/DDBJ databases">
        <authorList>
            <consortium name="DOE Joint Genome Institute"/>
            <person name="Ahrendt S."/>
            <person name="Looney B.P."/>
            <person name="Miyauchi S."/>
            <person name="Morin E."/>
            <person name="Drula E."/>
            <person name="Courty P.E."/>
            <person name="Chicoki N."/>
            <person name="Fauchery L."/>
            <person name="Kohler A."/>
            <person name="Kuo A."/>
            <person name="Labutti K."/>
            <person name="Pangilinan J."/>
            <person name="Lipzen A."/>
            <person name="Riley R."/>
            <person name="Andreopoulos W."/>
            <person name="He G."/>
            <person name="Johnson J."/>
            <person name="Barry K.W."/>
            <person name="Grigoriev I.V."/>
            <person name="Nagy L."/>
            <person name="Hibbett D."/>
            <person name="Henrissat B."/>
            <person name="Matheny P.B."/>
            <person name="Labbe J."/>
            <person name="Martin F."/>
        </authorList>
    </citation>
    <scope>NUCLEOTIDE SEQUENCE</scope>
    <source>
        <strain evidence="1">FP105234-sp</strain>
    </source>
</reference>
<dbReference type="Proteomes" id="UP000814033">
    <property type="component" value="Unassembled WGS sequence"/>
</dbReference>
<sequence length="176" mass="19314">MALRPYDRTGLVIHKTGCPICRAFFLHASEAILVEDLTYLKTCKRRDSANLDLEKELQRLKDRVKRRDNEIAQLRSQLAARHEQHGDDSMVLDEDHTGHGDARTSKKRRTDENTRTPASRTDSVSGASGNTTSEPSHPGTGINADARHDPGQVTTSGQELGGGYAGQPHGYMGPTP</sequence>
<evidence type="ECO:0000313" key="1">
    <source>
        <dbReference type="EMBL" id="KAI0039260.1"/>
    </source>
</evidence>
<accession>A0ACB8R5P4</accession>
<gene>
    <name evidence="1" type="ORF">FA95DRAFT_1577717</name>
</gene>
<comment type="caution">
    <text evidence="1">The sequence shown here is derived from an EMBL/GenBank/DDBJ whole genome shotgun (WGS) entry which is preliminary data.</text>
</comment>
<feature type="non-terminal residue" evidence="1">
    <location>
        <position position="176"/>
    </location>
</feature>